<evidence type="ECO:0000256" key="12">
    <source>
        <dbReference type="ARBA" id="ARBA00023316"/>
    </source>
</evidence>
<dbReference type="Proteomes" id="UP000659630">
    <property type="component" value="Unassembled WGS sequence"/>
</dbReference>
<keyword evidence="9 14" id="KW-0133">Cell shape</keyword>
<dbReference type="GO" id="GO:0009252">
    <property type="term" value="P:peptidoglycan biosynthetic process"/>
    <property type="evidence" value="ECO:0007669"/>
    <property type="project" value="UniProtKB-UniRule"/>
</dbReference>
<dbReference type="GO" id="GO:0071555">
    <property type="term" value="P:cell wall organization"/>
    <property type="evidence" value="ECO:0007669"/>
    <property type="project" value="UniProtKB-KW"/>
</dbReference>
<reference evidence="18" key="1">
    <citation type="submission" date="2020-08" db="EMBL/GenBank/DDBJ databases">
        <title>Genome public.</title>
        <authorList>
            <person name="Liu C."/>
            <person name="Sun Q."/>
        </authorList>
    </citation>
    <scope>NUCLEOTIDE SEQUENCE</scope>
    <source>
        <strain evidence="18">BX8</strain>
    </source>
</reference>
<dbReference type="HAMAP" id="MF_00046">
    <property type="entry name" value="MurC"/>
    <property type="match status" value="1"/>
</dbReference>
<feature type="domain" description="Mur ligase central" evidence="17">
    <location>
        <begin position="118"/>
        <end position="296"/>
    </location>
</feature>
<dbReference type="EMBL" id="JACONZ010000001">
    <property type="protein sequence ID" value="MBC5580339.1"/>
    <property type="molecule type" value="Genomic_DNA"/>
</dbReference>
<evidence type="ECO:0000256" key="9">
    <source>
        <dbReference type="ARBA" id="ARBA00022960"/>
    </source>
</evidence>
<evidence type="ECO:0000259" key="15">
    <source>
        <dbReference type="Pfam" id="PF01225"/>
    </source>
</evidence>
<comment type="pathway">
    <text evidence="2 14">Cell wall biogenesis; peptidoglycan biosynthesis.</text>
</comment>
<gene>
    <name evidence="14 18" type="primary">murC</name>
    <name evidence="18" type="ORF">H8S23_02355</name>
</gene>
<dbReference type="EC" id="6.3.2.8" evidence="3 14"/>
<dbReference type="SUPFAM" id="SSF51984">
    <property type="entry name" value="MurCD N-terminal domain"/>
    <property type="match status" value="1"/>
</dbReference>
<evidence type="ECO:0000313" key="18">
    <source>
        <dbReference type="EMBL" id="MBC5580339.1"/>
    </source>
</evidence>
<dbReference type="PANTHER" id="PTHR43445">
    <property type="entry name" value="UDP-N-ACETYLMURAMATE--L-ALANINE LIGASE-RELATED"/>
    <property type="match status" value="1"/>
</dbReference>
<evidence type="ECO:0000259" key="16">
    <source>
        <dbReference type="Pfam" id="PF02875"/>
    </source>
</evidence>
<dbReference type="InterPro" id="IPR036615">
    <property type="entry name" value="Mur_ligase_C_dom_sf"/>
</dbReference>
<evidence type="ECO:0000256" key="3">
    <source>
        <dbReference type="ARBA" id="ARBA00012211"/>
    </source>
</evidence>
<dbReference type="Gene3D" id="3.90.190.20">
    <property type="entry name" value="Mur ligase, C-terminal domain"/>
    <property type="match status" value="1"/>
</dbReference>
<evidence type="ECO:0000256" key="11">
    <source>
        <dbReference type="ARBA" id="ARBA00023306"/>
    </source>
</evidence>
<evidence type="ECO:0000256" key="14">
    <source>
        <dbReference type="HAMAP-Rule" id="MF_00046"/>
    </source>
</evidence>
<dbReference type="InterPro" id="IPR050061">
    <property type="entry name" value="MurCDEF_pg_biosynth"/>
</dbReference>
<comment type="caution">
    <text evidence="18">The sequence shown here is derived from an EMBL/GenBank/DDBJ whole genome shotgun (WGS) entry which is preliminary data.</text>
</comment>
<dbReference type="Gene3D" id="3.40.50.720">
    <property type="entry name" value="NAD(P)-binding Rossmann-like Domain"/>
    <property type="match status" value="1"/>
</dbReference>
<organism evidence="18 19">
    <name type="scientific">Anaerofilum hominis</name>
    <dbReference type="NCBI Taxonomy" id="2763016"/>
    <lineage>
        <taxon>Bacteria</taxon>
        <taxon>Bacillati</taxon>
        <taxon>Bacillota</taxon>
        <taxon>Clostridia</taxon>
        <taxon>Eubacteriales</taxon>
        <taxon>Oscillospiraceae</taxon>
        <taxon>Anaerofilum</taxon>
    </lineage>
</organism>
<keyword evidence="7 14" id="KW-0547">Nucleotide-binding</keyword>
<dbReference type="InterPro" id="IPR005758">
    <property type="entry name" value="UDP-N-AcMur_Ala_ligase_MurC"/>
</dbReference>
<evidence type="ECO:0000259" key="17">
    <source>
        <dbReference type="Pfam" id="PF08245"/>
    </source>
</evidence>
<keyword evidence="5 14" id="KW-0436">Ligase</keyword>
<evidence type="ECO:0000256" key="4">
    <source>
        <dbReference type="ARBA" id="ARBA00022490"/>
    </source>
</evidence>
<dbReference type="Pfam" id="PF08245">
    <property type="entry name" value="Mur_ligase_M"/>
    <property type="match status" value="1"/>
</dbReference>
<evidence type="ECO:0000256" key="6">
    <source>
        <dbReference type="ARBA" id="ARBA00022618"/>
    </source>
</evidence>
<evidence type="ECO:0000256" key="8">
    <source>
        <dbReference type="ARBA" id="ARBA00022840"/>
    </source>
</evidence>
<dbReference type="InterPro" id="IPR004101">
    <property type="entry name" value="Mur_ligase_C"/>
</dbReference>
<dbReference type="GO" id="GO:0051301">
    <property type="term" value="P:cell division"/>
    <property type="evidence" value="ECO:0007669"/>
    <property type="project" value="UniProtKB-KW"/>
</dbReference>
<evidence type="ECO:0000256" key="10">
    <source>
        <dbReference type="ARBA" id="ARBA00022984"/>
    </source>
</evidence>
<keyword evidence="12 14" id="KW-0961">Cell wall biogenesis/degradation</keyword>
<dbReference type="AlphaFoldDB" id="A0A923I5U8"/>
<evidence type="ECO:0000256" key="7">
    <source>
        <dbReference type="ARBA" id="ARBA00022741"/>
    </source>
</evidence>
<keyword evidence="19" id="KW-1185">Reference proteome</keyword>
<dbReference type="NCBIfam" id="TIGR01082">
    <property type="entry name" value="murC"/>
    <property type="match status" value="1"/>
</dbReference>
<dbReference type="RefSeq" id="WP_186886700.1">
    <property type="nucleotide sequence ID" value="NZ_JACONZ010000001.1"/>
</dbReference>
<evidence type="ECO:0000256" key="2">
    <source>
        <dbReference type="ARBA" id="ARBA00004752"/>
    </source>
</evidence>
<keyword evidence="6 14" id="KW-0132">Cell division</keyword>
<keyword evidence="11 14" id="KW-0131">Cell cycle</keyword>
<comment type="similarity">
    <text evidence="14">Belongs to the MurCDEF family.</text>
</comment>
<evidence type="ECO:0000256" key="13">
    <source>
        <dbReference type="ARBA" id="ARBA00047833"/>
    </source>
</evidence>
<protein>
    <recommendedName>
        <fullName evidence="3 14">UDP-N-acetylmuramate--L-alanine ligase</fullName>
        <ecNumber evidence="3 14">6.3.2.8</ecNumber>
    </recommendedName>
    <alternativeName>
        <fullName evidence="14">UDP-N-acetylmuramoyl-L-alanine synthetase</fullName>
    </alternativeName>
</protein>
<dbReference type="Pfam" id="PF02875">
    <property type="entry name" value="Mur_ligase_C"/>
    <property type="match status" value="1"/>
</dbReference>
<dbReference type="GO" id="GO:0008360">
    <property type="term" value="P:regulation of cell shape"/>
    <property type="evidence" value="ECO:0007669"/>
    <property type="project" value="UniProtKB-KW"/>
</dbReference>
<dbReference type="SUPFAM" id="SSF53623">
    <property type="entry name" value="MurD-like peptide ligases, catalytic domain"/>
    <property type="match status" value="1"/>
</dbReference>
<dbReference type="GO" id="GO:0008763">
    <property type="term" value="F:UDP-N-acetylmuramate-L-alanine ligase activity"/>
    <property type="evidence" value="ECO:0007669"/>
    <property type="project" value="UniProtKB-UniRule"/>
</dbReference>
<accession>A0A923I5U8</accession>
<comment type="catalytic activity">
    <reaction evidence="13 14">
        <text>UDP-N-acetyl-alpha-D-muramate + L-alanine + ATP = UDP-N-acetyl-alpha-D-muramoyl-L-alanine + ADP + phosphate + H(+)</text>
        <dbReference type="Rhea" id="RHEA:23372"/>
        <dbReference type="ChEBI" id="CHEBI:15378"/>
        <dbReference type="ChEBI" id="CHEBI:30616"/>
        <dbReference type="ChEBI" id="CHEBI:43474"/>
        <dbReference type="ChEBI" id="CHEBI:57972"/>
        <dbReference type="ChEBI" id="CHEBI:70757"/>
        <dbReference type="ChEBI" id="CHEBI:83898"/>
        <dbReference type="ChEBI" id="CHEBI:456216"/>
        <dbReference type="EC" id="6.3.2.8"/>
    </reaction>
</comment>
<dbReference type="PANTHER" id="PTHR43445:SF3">
    <property type="entry name" value="UDP-N-ACETYLMURAMATE--L-ALANINE LIGASE"/>
    <property type="match status" value="1"/>
</dbReference>
<evidence type="ECO:0000313" key="19">
    <source>
        <dbReference type="Proteomes" id="UP000659630"/>
    </source>
</evidence>
<dbReference type="Gene3D" id="3.40.1190.10">
    <property type="entry name" value="Mur-like, catalytic domain"/>
    <property type="match status" value="1"/>
</dbReference>
<feature type="domain" description="Mur ligase N-terminal catalytic" evidence="15">
    <location>
        <begin position="15"/>
        <end position="106"/>
    </location>
</feature>
<proteinExistence type="inferred from homology"/>
<dbReference type="Pfam" id="PF01225">
    <property type="entry name" value="Mur_ligase"/>
    <property type="match status" value="1"/>
</dbReference>
<feature type="domain" description="Mur ligase C-terminal" evidence="16">
    <location>
        <begin position="318"/>
        <end position="445"/>
    </location>
</feature>
<dbReference type="GO" id="GO:0005737">
    <property type="term" value="C:cytoplasm"/>
    <property type="evidence" value="ECO:0007669"/>
    <property type="project" value="UniProtKB-SubCell"/>
</dbReference>
<dbReference type="InterPro" id="IPR036565">
    <property type="entry name" value="Mur-like_cat_sf"/>
</dbReference>
<evidence type="ECO:0000256" key="1">
    <source>
        <dbReference type="ARBA" id="ARBA00004496"/>
    </source>
</evidence>
<name>A0A923I5U8_9FIRM</name>
<dbReference type="SUPFAM" id="SSF53244">
    <property type="entry name" value="MurD-like peptide ligases, peptide-binding domain"/>
    <property type="match status" value="1"/>
</dbReference>
<feature type="binding site" evidence="14">
    <location>
        <begin position="120"/>
        <end position="126"/>
    </location>
    <ligand>
        <name>ATP</name>
        <dbReference type="ChEBI" id="CHEBI:30616"/>
    </ligand>
</feature>
<evidence type="ECO:0000256" key="5">
    <source>
        <dbReference type="ARBA" id="ARBA00022598"/>
    </source>
</evidence>
<dbReference type="InterPro" id="IPR013221">
    <property type="entry name" value="Mur_ligase_cen"/>
</dbReference>
<sequence length="456" mass="49231">MNEFDAGLLEGKKRLHFVGIGGSGMFPIVQILHAAGYSITGSDVNEGDIINYERAMGITVRIPHAAENVEGADLVVYTAAILPGNPEIGRAQELGIPCVERSVMLGYVQRLYARSICVSGTHGKTTTTGMITQILEMAGKDPAAVIGGKLPLIHGYGKAGKGENIVVESCEFSNTFLHLSPDTSIILNIDADHLDFFKTMENLKASFRKFAELTDRRIIANGDDANTMQTLAGIDREVVTFGEKEGCDYAAKNIRMVRPAFYGYEVWHGGERLAEVTLSVPGRHNVLNSLAAFAAATLAGCTADEAVRGIGAFSGTGRRFEVLGHTASGATVADDYAHHPTELEATLSAAKQMGFQRVIAVFQPFTYSRTKLLLKEFARVLQIADQVVMSEIMGSRETNDAFHIYTADLAALIPGSVWFPDFDGIVEYIGKNAQKGDLVITLGCGDIYKAAKRMIV</sequence>
<comment type="subcellular location">
    <subcellularLocation>
        <location evidence="1 14">Cytoplasm</location>
    </subcellularLocation>
</comment>
<keyword evidence="10 14" id="KW-0573">Peptidoglycan synthesis</keyword>
<comment type="function">
    <text evidence="14">Cell wall formation.</text>
</comment>
<keyword evidence="4 14" id="KW-0963">Cytoplasm</keyword>
<keyword evidence="8 14" id="KW-0067">ATP-binding</keyword>
<dbReference type="GO" id="GO:0005524">
    <property type="term" value="F:ATP binding"/>
    <property type="evidence" value="ECO:0007669"/>
    <property type="project" value="UniProtKB-UniRule"/>
</dbReference>
<dbReference type="InterPro" id="IPR000713">
    <property type="entry name" value="Mur_ligase_N"/>
</dbReference>